<dbReference type="Pfam" id="PF00069">
    <property type="entry name" value="Pkinase"/>
    <property type="match status" value="1"/>
</dbReference>
<evidence type="ECO:0000259" key="2">
    <source>
        <dbReference type="PROSITE" id="PS50011"/>
    </source>
</evidence>
<dbReference type="GO" id="GO:0004672">
    <property type="term" value="F:protein kinase activity"/>
    <property type="evidence" value="ECO:0007669"/>
    <property type="project" value="InterPro"/>
</dbReference>
<proteinExistence type="predicted"/>
<evidence type="ECO:0000313" key="3">
    <source>
        <dbReference type="EMBL" id="VDK58048.1"/>
    </source>
</evidence>
<keyword evidence="1" id="KW-0067">ATP-binding</keyword>
<evidence type="ECO:0000256" key="1">
    <source>
        <dbReference type="PROSITE-ProRule" id="PRU10141"/>
    </source>
</evidence>
<dbReference type="InterPro" id="IPR050235">
    <property type="entry name" value="CK1_Ser-Thr_kinase"/>
</dbReference>
<dbReference type="PANTHER" id="PTHR11909">
    <property type="entry name" value="CASEIN KINASE-RELATED"/>
    <property type="match status" value="1"/>
</dbReference>
<dbReference type="OrthoDB" id="5979581at2759"/>
<dbReference type="PROSITE" id="PS00107">
    <property type="entry name" value="PROTEIN_KINASE_ATP"/>
    <property type="match status" value="1"/>
</dbReference>
<dbReference type="Gene3D" id="1.10.510.10">
    <property type="entry name" value="Transferase(Phosphotransferase) domain 1"/>
    <property type="match status" value="1"/>
</dbReference>
<dbReference type="GO" id="GO:0005524">
    <property type="term" value="F:ATP binding"/>
    <property type="evidence" value="ECO:0007669"/>
    <property type="project" value="UniProtKB-UniRule"/>
</dbReference>
<sequence length="186" mass="21604">MFLVYIMGHVIKRRLRAGERVDRWLVEDKLGEGGFGSVYKVLKMEVYVLKMAEKNKSKHFCKCEDSGMFKTMLYIVMTMVGPCLQIQQFGNMHLLKDLRKELPGQKLTIGCALSVGTQCLEAIEELHAIGFLHRDIKPSNYAIGREELHELRRIYILDFGMCRKYLDENNKLRPPRKVSSSFVPFR</sequence>
<name>A0A0M3K830_ANISI</name>
<dbReference type="EMBL" id="UYRR01033172">
    <property type="protein sequence ID" value="VDK58048.1"/>
    <property type="molecule type" value="Genomic_DNA"/>
</dbReference>
<accession>A0A0M3K830</accession>
<dbReference type="InterPro" id="IPR017441">
    <property type="entry name" value="Protein_kinase_ATP_BS"/>
</dbReference>
<evidence type="ECO:0000313" key="5">
    <source>
        <dbReference type="WBParaSite" id="ASIM_0001712101-mRNA-1"/>
    </source>
</evidence>
<dbReference type="SUPFAM" id="SSF56112">
    <property type="entry name" value="Protein kinase-like (PK-like)"/>
    <property type="match status" value="1"/>
</dbReference>
<dbReference type="AlphaFoldDB" id="A0A0M3K830"/>
<dbReference type="InterPro" id="IPR000719">
    <property type="entry name" value="Prot_kinase_dom"/>
</dbReference>
<dbReference type="InterPro" id="IPR011009">
    <property type="entry name" value="Kinase-like_dom_sf"/>
</dbReference>
<organism evidence="5">
    <name type="scientific">Anisakis simplex</name>
    <name type="common">Herring worm</name>
    <dbReference type="NCBI Taxonomy" id="6269"/>
    <lineage>
        <taxon>Eukaryota</taxon>
        <taxon>Metazoa</taxon>
        <taxon>Ecdysozoa</taxon>
        <taxon>Nematoda</taxon>
        <taxon>Chromadorea</taxon>
        <taxon>Rhabditida</taxon>
        <taxon>Spirurina</taxon>
        <taxon>Ascaridomorpha</taxon>
        <taxon>Ascaridoidea</taxon>
        <taxon>Anisakidae</taxon>
        <taxon>Anisakis</taxon>
        <taxon>Anisakis simplex complex</taxon>
    </lineage>
</organism>
<keyword evidence="1" id="KW-0547">Nucleotide-binding</keyword>
<feature type="binding site" evidence="1">
    <location>
        <position position="50"/>
    </location>
    <ligand>
        <name>ATP</name>
        <dbReference type="ChEBI" id="CHEBI:30616"/>
    </ligand>
</feature>
<reference evidence="5" key="1">
    <citation type="submission" date="2017-02" db="UniProtKB">
        <authorList>
            <consortium name="WormBaseParasite"/>
        </authorList>
    </citation>
    <scope>IDENTIFICATION</scope>
</reference>
<reference evidence="3 4" key="2">
    <citation type="submission" date="2018-11" db="EMBL/GenBank/DDBJ databases">
        <authorList>
            <consortium name="Pathogen Informatics"/>
        </authorList>
    </citation>
    <scope>NUCLEOTIDE SEQUENCE [LARGE SCALE GENOMIC DNA]</scope>
</reference>
<gene>
    <name evidence="3" type="ORF">ASIM_LOCUS16528</name>
</gene>
<evidence type="ECO:0000313" key="4">
    <source>
        <dbReference type="Proteomes" id="UP000267096"/>
    </source>
</evidence>
<dbReference type="SMART" id="SM00220">
    <property type="entry name" value="S_TKc"/>
    <property type="match status" value="1"/>
</dbReference>
<dbReference type="WBParaSite" id="ASIM_0001712101-mRNA-1">
    <property type="protein sequence ID" value="ASIM_0001712101-mRNA-1"/>
    <property type="gene ID" value="ASIM_0001712101"/>
</dbReference>
<dbReference type="PROSITE" id="PS50011">
    <property type="entry name" value="PROTEIN_KINASE_DOM"/>
    <property type="match status" value="1"/>
</dbReference>
<feature type="domain" description="Protein kinase" evidence="2">
    <location>
        <begin position="24"/>
        <end position="186"/>
    </location>
</feature>
<protein>
    <submittedName>
        <fullName evidence="5">Protein kinase domain-containing protein</fullName>
    </submittedName>
</protein>
<keyword evidence="4" id="KW-1185">Reference proteome</keyword>
<dbReference type="Proteomes" id="UP000267096">
    <property type="component" value="Unassembled WGS sequence"/>
</dbReference>